<evidence type="ECO:0000256" key="3">
    <source>
        <dbReference type="ARBA" id="ARBA00022703"/>
    </source>
</evidence>
<keyword evidence="4" id="KW-0378">Hydrolase</keyword>
<dbReference type="InterPro" id="IPR033139">
    <property type="entry name" value="Caspase_cys_AS"/>
</dbReference>
<name>A0AAV2TU60_CALDB</name>
<evidence type="ECO:0000259" key="6">
    <source>
        <dbReference type="PROSITE" id="PS50207"/>
    </source>
</evidence>
<feature type="domain" description="Caspase family p10" evidence="6">
    <location>
        <begin position="178"/>
        <end position="265"/>
    </location>
</feature>
<evidence type="ECO:0000256" key="4">
    <source>
        <dbReference type="ARBA" id="ARBA00022801"/>
    </source>
</evidence>
<evidence type="ECO:0000259" key="7">
    <source>
        <dbReference type="PROSITE" id="PS50208"/>
    </source>
</evidence>
<dbReference type="PRINTS" id="PR00376">
    <property type="entry name" value="IL1BCENZYME"/>
</dbReference>
<protein>
    <recommendedName>
        <fullName evidence="10">Caspase-3</fullName>
    </recommendedName>
</protein>
<dbReference type="InterPro" id="IPR011600">
    <property type="entry name" value="Pept_C14_caspase"/>
</dbReference>
<evidence type="ECO:0008006" key="10">
    <source>
        <dbReference type="Google" id="ProtNLM"/>
    </source>
</evidence>
<evidence type="ECO:0000256" key="5">
    <source>
        <dbReference type="RuleBase" id="RU003971"/>
    </source>
</evidence>
<keyword evidence="3" id="KW-0053">Apoptosis</keyword>
<gene>
    <name evidence="8" type="ORF">CDAUBV1_LOCUS16287</name>
</gene>
<feature type="domain" description="Caspase family p20" evidence="7">
    <location>
        <begin position="25"/>
        <end position="148"/>
    </location>
</feature>
<proteinExistence type="inferred from homology"/>
<comment type="caution">
    <text evidence="8">The sequence shown here is derived from an EMBL/GenBank/DDBJ whole genome shotgun (WGS) entry which is preliminary data.</text>
</comment>
<keyword evidence="2" id="KW-0645">Protease</keyword>
<dbReference type="Gene3D" id="3.40.50.1460">
    <property type="match status" value="1"/>
</dbReference>
<dbReference type="SUPFAM" id="SSF52129">
    <property type="entry name" value="Caspase-like"/>
    <property type="match status" value="1"/>
</dbReference>
<dbReference type="PROSITE" id="PS50208">
    <property type="entry name" value="CASPASE_P20"/>
    <property type="match status" value="1"/>
</dbReference>
<evidence type="ECO:0000313" key="9">
    <source>
        <dbReference type="Proteomes" id="UP001497525"/>
    </source>
</evidence>
<dbReference type="PANTHER" id="PTHR47901:SF8">
    <property type="entry name" value="CASPASE-3"/>
    <property type="match status" value="1"/>
</dbReference>
<dbReference type="Proteomes" id="UP001497525">
    <property type="component" value="Unassembled WGS sequence"/>
</dbReference>
<organism evidence="8 9">
    <name type="scientific">Calicophoron daubneyi</name>
    <name type="common">Rumen fluke</name>
    <name type="synonym">Paramphistomum daubneyi</name>
    <dbReference type="NCBI Taxonomy" id="300641"/>
    <lineage>
        <taxon>Eukaryota</taxon>
        <taxon>Metazoa</taxon>
        <taxon>Spiralia</taxon>
        <taxon>Lophotrochozoa</taxon>
        <taxon>Platyhelminthes</taxon>
        <taxon>Trematoda</taxon>
        <taxon>Digenea</taxon>
        <taxon>Plagiorchiida</taxon>
        <taxon>Pronocephalata</taxon>
        <taxon>Paramphistomoidea</taxon>
        <taxon>Paramphistomidae</taxon>
        <taxon>Calicophoron</taxon>
    </lineage>
</organism>
<dbReference type="GO" id="GO:0006508">
    <property type="term" value="P:proteolysis"/>
    <property type="evidence" value="ECO:0007669"/>
    <property type="project" value="UniProtKB-KW"/>
</dbReference>
<reference evidence="8" key="1">
    <citation type="submission" date="2024-06" db="EMBL/GenBank/DDBJ databases">
        <authorList>
            <person name="Liu X."/>
            <person name="Lenzi L."/>
            <person name="Haldenby T S."/>
            <person name="Uol C."/>
        </authorList>
    </citation>
    <scope>NUCLEOTIDE SEQUENCE</scope>
</reference>
<dbReference type="GO" id="GO:0004197">
    <property type="term" value="F:cysteine-type endopeptidase activity"/>
    <property type="evidence" value="ECO:0007669"/>
    <property type="project" value="InterPro"/>
</dbReference>
<comment type="similarity">
    <text evidence="1 5">Belongs to the peptidase C14A family.</text>
</comment>
<dbReference type="InterPro" id="IPR002398">
    <property type="entry name" value="Pept_C14"/>
</dbReference>
<dbReference type="InterPro" id="IPR001309">
    <property type="entry name" value="Pept_C14_p20"/>
</dbReference>
<dbReference type="PANTHER" id="PTHR47901">
    <property type="entry name" value="CASPASE RECRUITMENT DOMAIN-CONTAINING PROTEIN 18"/>
    <property type="match status" value="1"/>
</dbReference>
<accession>A0AAV2TU60</accession>
<dbReference type="CDD" id="cd00032">
    <property type="entry name" value="CASc"/>
    <property type="match status" value="1"/>
</dbReference>
<dbReference type="InterPro" id="IPR029030">
    <property type="entry name" value="Caspase-like_dom_sf"/>
</dbReference>
<dbReference type="EMBL" id="CAXLJL010000822">
    <property type="protein sequence ID" value="CAL5140999.1"/>
    <property type="molecule type" value="Genomic_DNA"/>
</dbReference>
<dbReference type="AlphaFoldDB" id="A0AAV2TU60"/>
<evidence type="ECO:0000313" key="8">
    <source>
        <dbReference type="EMBL" id="CAL5140999.1"/>
    </source>
</evidence>
<sequence length="270" mass="30632">MDPPAVKRAVVVNLHPGSYEVSSIPRGYVLIINVEKYESDSERKGSTLDAQRLRKLFEDLGFNVFVYKDLNSREMRRTIKNFAAMEEHKFVHTAVLVILAHGNEGEIEASDGNHVAVREVLEYFNSQKCPNLYGKPKLIIFQACRGSTIDGSYLTKDGVALRTDSTGASMSKYKNNEPLYPDFVIAYPTVAGYAAWRAEDNGAPFIRKLEEVFRKEVCSKQVDDMLRVVTKIISERPVVELEDDEKTFQTSQLESTLRKPFFLFTDGLIF</sequence>
<dbReference type="SMART" id="SM00115">
    <property type="entry name" value="CASc"/>
    <property type="match status" value="1"/>
</dbReference>
<evidence type="ECO:0000256" key="1">
    <source>
        <dbReference type="ARBA" id="ARBA00010134"/>
    </source>
</evidence>
<dbReference type="InterPro" id="IPR015917">
    <property type="entry name" value="Pept_C14A"/>
</dbReference>
<dbReference type="Pfam" id="PF00656">
    <property type="entry name" value="Peptidase_C14"/>
    <property type="match status" value="1"/>
</dbReference>
<dbReference type="PROSITE" id="PS50207">
    <property type="entry name" value="CASPASE_P10"/>
    <property type="match status" value="1"/>
</dbReference>
<dbReference type="PROSITE" id="PS01122">
    <property type="entry name" value="CASPASE_CYS"/>
    <property type="match status" value="1"/>
</dbReference>
<dbReference type="GO" id="GO:0006915">
    <property type="term" value="P:apoptotic process"/>
    <property type="evidence" value="ECO:0007669"/>
    <property type="project" value="UniProtKB-KW"/>
</dbReference>
<evidence type="ECO:0000256" key="2">
    <source>
        <dbReference type="ARBA" id="ARBA00022670"/>
    </source>
</evidence>
<dbReference type="InterPro" id="IPR002138">
    <property type="entry name" value="Pept_C14_p10"/>
</dbReference>